<dbReference type="Pfam" id="PF00657">
    <property type="entry name" value="Lipase_GDSL"/>
    <property type="match status" value="1"/>
</dbReference>
<protein>
    <submittedName>
        <fullName evidence="5">Outer membrane autotransporter barrel domain protein</fullName>
        <ecNumber evidence="5">3.1.1.3</ecNumber>
    </submittedName>
</protein>
<feature type="active site" description="Nucleophile" evidence="3">
    <location>
        <position position="57"/>
    </location>
</feature>
<keyword evidence="5" id="KW-0378">Hydrolase</keyword>
<dbReference type="Gene3D" id="2.40.128.130">
    <property type="entry name" value="Autotransporter beta-domain"/>
    <property type="match status" value="1"/>
</dbReference>
<dbReference type="SUPFAM" id="SSF103515">
    <property type="entry name" value="Autotransporter"/>
    <property type="match status" value="1"/>
</dbReference>
<evidence type="ECO:0000313" key="5">
    <source>
        <dbReference type="EMBL" id="EFE96803.1"/>
    </source>
</evidence>
<reference evidence="5 6" key="1">
    <citation type="submission" date="2010-01" db="EMBL/GenBank/DDBJ databases">
        <authorList>
            <person name="Muzny D."/>
            <person name="Qin X."/>
            <person name="Deng J."/>
            <person name="Jiang H."/>
            <person name="Liu Y."/>
            <person name="Qu J."/>
            <person name="Song X.-Z."/>
            <person name="Zhang L."/>
            <person name="Thornton R."/>
            <person name="Coyle M."/>
            <person name="Francisco L."/>
            <person name="Jackson L."/>
            <person name="Javaid M."/>
            <person name="Korchina V."/>
            <person name="Kovar C."/>
            <person name="Mata R."/>
            <person name="Mathew T."/>
            <person name="Ngo R."/>
            <person name="Nguyen L."/>
            <person name="Nguyen N."/>
            <person name="Okwuonu G."/>
            <person name="Ongeri F."/>
            <person name="Pham C."/>
            <person name="Simmons D."/>
            <person name="Wilczek-Boney K."/>
            <person name="Hale W."/>
            <person name="Jakkamsetti A."/>
            <person name="Pham P."/>
            <person name="Ruth R."/>
            <person name="San Lucas F."/>
            <person name="Warren J."/>
            <person name="Zhang J."/>
            <person name="Zhao Z."/>
            <person name="Zhou C."/>
            <person name="Zhu D."/>
            <person name="Lee S."/>
            <person name="Bess C."/>
            <person name="Blankenburg K."/>
            <person name="Forbes L."/>
            <person name="Fu Q."/>
            <person name="Gubbala S."/>
            <person name="Hirani K."/>
            <person name="Jayaseelan J.C."/>
            <person name="Lara F."/>
            <person name="Munidasa M."/>
            <person name="Palculict T."/>
            <person name="Patil S."/>
            <person name="Pu L.-L."/>
            <person name="Saada N."/>
            <person name="Tang L."/>
            <person name="Weissenberger G."/>
            <person name="Zhu Y."/>
            <person name="Hemphill L."/>
            <person name="Shang Y."/>
            <person name="Youmans B."/>
            <person name="Ayvaz T."/>
            <person name="Ross M."/>
            <person name="Santibanez J."/>
            <person name="Aqrawi P."/>
            <person name="Gross S."/>
            <person name="Joshi V."/>
            <person name="Fowler G."/>
            <person name="Nazareth L."/>
            <person name="Reid J."/>
            <person name="Worley K."/>
            <person name="Petrosino J."/>
            <person name="Highlander S."/>
            <person name="Gibbs R."/>
        </authorList>
    </citation>
    <scope>NUCLEOTIDE SEQUENCE [LARGE SCALE GENOMIC DNA]</scope>
    <source>
        <strain evidence="5 6">DSM 4582</strain>
    </source>
</reference>
<dbReference type="InterPro" id="IPR050592">
    <property type="entry name" value="GDSL_lipolytic_enzyme"/>
</dbReference>
<dbReference type="PANTHER" id="PTHR45642:SF139">
    <property type="entry name" value="SGNH HYDROLASE-TYPE ESTERASE DOMAIN-CONTAINING PROTEIN"/>
    <property type="match status" value="1"/>
</dbReference>
<comment type="similarity">
    <text evidence="1">Belongs to the 'GDSL' lipolytic enzyme family.</text>
</comment>
<dbReference type="Pfam" id="PF03797">
    <property type="entry name" value="Autotransporter"/>
    <property type="match status" value="1"/>
</dbReference>
<evidence type="ECO:0000259" key="4">
    <source>
        <dbReference type="PROSITE" id="PS51208"/>
    </source>
</evidence>
<name>D4DZP7_SEROD</name>
<evidence type="ECO:0000256" key="2">
    <source>
        <dbReference type="ARBA" id="ARBA00022729"/>
    </source>
</evidence>
<dbReference type="GO" id="GO:0004806">
    <property type="term" value="F:triacylglycerol lipase activity"/>
    <property type="evidence" value="ECO:0007669"/>
    <property type="project" value="UniProtKB-EC"/>
</dbReference>
<dbReference type="InterPro" id="IPR017186">
    <property type="entry name" value="Lipase_autotranspt_EstA"/>
</dbReference>
<dbReference type="HOGENOM" id="CLU_023098_3_0_6"/>
<dbReference type="PROSITE" id="PS51208">
    <property type="entry name" value="AUTOTRANSPORTER"/>
    <property type="match status" value="1"/>
</dbReference>
<accession>D4DZP7</accession>
<dbReference type="InterPro" id="IPR036514">
    <property type="entry name" value="SGNH_hydro_sf"/>
</dbReference>
<proteinExistence type="inferred from homology"/>
<dbReference type="SUPFAM" id="SSF52266">
    <property type="entry name" value="SGNH hydrolase"/>
    <property type="match status" value="1"/>
</dbReference>
<keyword evidence="6" id="KW-1185">Reference proteome</keyword>
<feature type="active site" evidence="3">
    <location>
        <position position="351"/>
    </location>
</feature>
<dbReference type="InterPro" id="IPR001087">
    <property type="entry name" value="GDSL"/>
</dbReference>
<dbReference type="PANTHER" id="PTHR45642">
    <property type="entry name" value="GDSL ESTERASE/LIPASE EXL3"/>
    <property type="match status" value="1"/>
</dbReference>
<feature type="active site" evidence="3">
    <location>
        <position position="348"/>
    </location>
</feature>
<evidence type="ECO:0000256" key="3">
    <source>
        <dbReference type="PIRSR" id="PIRSR037375-1"/>
    </source>
</evidence>
<dbReference type="SMART" id="SM00869">
    <property type="entry name" value="Autotransporter"/>
    <property type="match status" value="1"/>
</dbReference>
<sequence>MVNDNQAAFFSLQALRSRFMPLKIIRAAQPAALAVALAFCLALPAMAYDRVYVFGDSLSDSGNNGRFTYDGSQHLLYDEALAQRIGQALVASDNGGDNYAAGGGVAVPALNPADNTQDQLQRYFSRVNGQADGDGLYIHWIGGNDLAAAALNPATATSVSYHSAAAAAMQVRSLLDAGAGTVVVPTVPNIGSTPQLMELIVQQALAPVQATALQAAYATLNALATPDDAARQQAIHQALSAAAAQGSNNPQVQQVIAAQLIAAYDSLREQAGQLTDFYNSSEDRLLAQGGGNIVRVDVNKLFGEAIANPQQFGFTNTAGMACPAGVSSAVCTGATPGFDNRQSFLFADHFHPSPQAHLLIADYIQAVLDGPAQVVALNQATAAMARDSRATLDSRLQQLRSGDNPTGALGVFGGYAGQHYDYADNATAGDGNATTHNLTVGVDYQLTDGWLIGALIAGSNDDQQPSSRYEYQARGLLFSAFTALELFEHGWINADLHYATLDYDDIRRSMRLGGLTRSETGSTSGKQWGARLTTGYDLPLTSYLTTGPMAQFAWDYSNVSGYSEDGNDSTAMRFDDQTYHSQIGALGWRLDSNFGAFNPYAEISYQHQFGDNVYRAGGGLKSTQTSFTRDAAGQDKNWVDVTVGANLPLGDRVAAFATVSQTGGLSSGEQFMYNVGVSARF</sequence>
<dbReference type="EMBL" id="ADBY01000025">
    <property type="protein sequence ID" value="EFE96803.1"/>
    <property type="molecule type" value="Genomic_DNA"/>
</dbReference>
<dbReference type="STRING" id="667129.HMPREF0758_1397"/>
<keyword evidence="2" id="KW-0732">Signal</keyword>
<dbReference type="Gene3D" id="3.40.50.1110">
    <property type="entry name" value="SGNH hydrolase"/>
    <property type="match status" value="1"/>
</dbReference>
<dbReference type="EC" id="3.1.1.3" evidence="5"/>
<dbReference type="InterPro" id="IPR005546">
    <property type="entry name" value="Autotransporte_beta"/>
</dbReference>
<gene>
    <name evidence="5" type="primary">apeE</name>
    <name evidence="5" type="ORF">HMPREF0758_1397</name>
</gene>
<comment type="caution">
    <text evidence="5">The sequence shown here is derived from an EMBL/GenBank/DDBJ whole genome shotgun (WGS) entry which is preliminary data.</text>
</comment>
<feature type="domain" description="Autotransporter" evidence="4">
    <location>
        <begin position="404"/>
        <end position="681"/>
    </location>
</feature>
<evidence type="ECO:0000313" key="6">
    <source>
        <dbReference type="Proteomes" id="UP000005723"/>
    </source>
</evidence>
<dbReference type="AlphaFoldDB" id="D4DZP7"/>
<dbReference type="PIRSF" id="PIRSF037375">
    <property type="entry name" value="Autotrns_EstA"/>
    <property type="match status" value="1"/>
</dbReference>
<dbReference type="Proteomes" id="UP000005723">
    <property type="component" value="Unassembled WGS sequence"/>
</dbReference>
<dbReference type="InterPro" id="IPR036709">
    <property type="entry name" value="Autotransporte_beta_dom_sf"/>
</dbReference>
<evidence type="ECO:0000256" key="1">
    <source>
        <dbReference type="ARBA" id="ARBA00008668"/>
    </source>
</evidence>
<organism evidence="5 6">
    <name type="scientific">Serratia odorifera DSM 4582</name>
    <dbReference type="NCBI Taxonomy" id="667129"/>
    <lineage>
        <taxon>Bacteria</taxon>
        <taxon>Pseudomonadati</taxon>
        <taxon>Pseudomonadota</taxon>
        <taxon>Gammaproteobacteria</taxon>
        <taxon>Enterobacterales</taxon>
        <taxon>Yersiniaceae</taxon>
        <taxon>Serratia</taxon>
    </lineage>
</organism>